<proteinExistence type="predicted"/>
<name>A0AC34F3Y6_9BILA</name>
<organism evidence="1 2">
    <name type="scientific">Panagrolaimus sp. ES5</name>
    <dbReference type="NCBI Taxonomy" id="591445"/>
    <lineage>
        <taxon>Eukaryota</taxon>
        <taxon>Metazoa</taxon>
        <taxon>Ecdysozoa</taxon>
        <taxon>Nematoda</taxon>
        <taxon>Chromadorea</taxon>
        <taxon>Rhabditida</taxon>
        <taxon>Tylenchina</taxon>
        <taxon>Panagrolaimomorpha</taxon>
        <taxon>Panagrolaimoidea</taxon>
        <taxon>Panagrolaimidae</taxon>
        <taxon>Panagrolaimus</taxon>
    </lineage>
</organism>
<accession>A0AC34F3Y6</accession>
<dbReference type="WBParaSite" id="ES5_v2.g11595.t1">
    <property type="protein sequence ID" value="ES5_v2.g11595.t1"/>
    <property type="gene ID" value="ES5_v2.g11595"/>
</dbReference>
<dbReference type="Proteomes" id="UP000887579">
    <property type="component" value="Unplaced"/>
</dbReference>
<protein>
    <submittedName>
        <fullName evidence="2">Uncharacterized protein</fullName>
    </submittedName>
</protein>
<evidence type="ECO:0000313" key="1">
    <source>
        <dbReference type="Proteomes" id="UP000887579"/>
    </source>
</evidence>
<sequence>MEPLSSMSGSNWNFWKFAYDHGTDYKLNKVAPVETFEELKKFNTQNDGAYLRYFRKFWENGFFGLKYVNGIYCNPSKISTWTSECDEKCFREKFSKFHYSVSVFHITKQKYEIKLARRWALSFFENEEFVIQGRQRFMKNEHPHTYYTDLLEKVIKVILNQFNFNESVKGIILTPSNLSEDQWRIPHPENRFVYSSIGVYLSGQREIRRNIPWDRVYETANEMAFNVSYKIKEILLSFLSAEEKVNVTITNAVPSEGIDFIDRFYEFSDSGKTIFSRI</sequence>
<evidence type="ECO:0000313" key="2">
    <source>
        <dbReference type="WBParaSite" id="ES5_v2.g11595.t1"/>
    </source>
</evidence>
<reference evidence="2" key="1">
    <citation type="submission" date="2022-11" db="UniProtKB">
        <authorList>
            <consortium name="WormBaseParasite"/>
        </authorList>
    </citation>
    <scope>IDENTIFICATION</scope>
</reference>